<protein>
    <submittedName>
        <fullName evidence="1">Uncharacterized protein</fullName>
    </submittedName>
</protein>
<dbReference type="Proteomes" id="UP001055439">
    <property type="component" value="Chromosome 4"/>
</dbReference>
<gene>
    <name evidence="1" type="ORF">MUK42_36643</name>
</gene>
<evidence type="ECO:0000313" key="2">
    <source>
        <dbReference type="Proteomes" id="UP001055439"/>
    </source>
</evidence>
<evidence type="ECO:0000313" key="1">
    <source>
        <dbReference type="EMBL" id="URD95881.1"/>
    </source>
</evidence>
<reference evidence="1" key="1">
    <citation type="submission" date="2022-05" db="EMBL/GenBank/DDBJ databases">
        <title>The Musa troglodytarum L. genome provides insights into the mechanism of non-climacteric behaviour and enrichment of carotenoids.</title>
        <authorList>
            <person name="Wang J."/>
        </authorList>
    </citation>
    <scope>NUCLEOTIDE SEQUENCE</scope>
    <source>
        <tissue evidence="1">Leaf</tissue>
    </source>
</reference>
<name>A0A9E7JXF9_9LILI</name>
<accession>A0A9E7JXF9</accession>
<proteinExistence type="predicted"/>
<dbReference type="AlphaFoldDB" id="A0A9E7JXF9"/>
<keyword evidence="2" id="KW-1185">Reference proteome</keyword>
<sequence>MLHTILLIRIEPAMYLSTFIVASRVVGNRGRLAEGVSIITSSLSSFNSSSFALDFTT</sequence>
<organism evidence="1 2">
    <name type="scientific">Musa troglodytarum</name>
    <name type="common">fe'i banana</name>
    <dbReference type="NCBI Taxonomy" id="320322"/>
    <lineage>
        <taxon>Eukaryota</taxon>
        <taxon>Viridiplantae</taxon>
        <taxon>Streptophyta</taxon>
        <taxon>Embryophyta</taxon>
        <taxon>Tracheophyta</taxon>
        <taxon>Spermatophyta</taxon>
        <taxon>Magnoliopsida</taxon>
        <taxon>Liliopsida</taxon>
        <taxon>Zingiberales</taxon>
        <taxon>Musaceae</taxon>
        <taxon>Musa</taxon>
    </lineage>
</organism>
<dbReference type="EMBL" id="CP097506">
    <property type="protein sequence ID" value="URD95881.1"/>
    <property type="molecule type" value="Genomic_DNA"/>
</dbReference>